<feature type="region of interest" description="Disordered" evidence="5">
    <location>
        <begin position="262"/>
        <end position="281"/>
    </location>
</feature>
<keyword evidence="1" id="KW-0479">Metal-binding</keyword>
<dbReference type="PANTHER" id="PTHR22791:SF28">
    <property type="entry name" value="E3 UBIQUITIN-PROTEIN LIGASE RNF186"/>
    <property type="match status" value="1"/>
</dbReference>
<evidence type="ECO:0000313" key="9">
    <source>
        <dbReference type="Proteomes" id="UP000007648"/>
    </source>
</evidence>
<feature type="transmembrane region" description="Helical" evidence="6">
    <location>
        <begin position="293"/>
        <end position="312"/>
    </location>
</feature>
<dbReference type="SMART" id="SM00184">
    <property type="entry name" value="RING"/>
    <property type="match status" value="1"/>
</dbReference>
<dbReference type="Pfam" id="PF00097">
    <property type="entry name" value="zf-C3HC4"/>
    <property type="match status" value="1"/>
</dbReference>
<accession>A0A7N4PX56</accession>
<dbReference type="GO" id="GO:0005789">
    <property type="term" value="C:endoplasmic reticulum membrane"/>
    <property type="evidence" value="ECO:0007669"/>
    <property type="project" value="TreeGrafter"/>
</dbReference>
<dbReference type="GO" id="GO:0051865">
    <property type="term" value="P:protein autoubiquitination"/>
    <property type="evidence" value="ECO:0007669"/>
    <property type="project" value="TreeGrafter"/>
</dbReference>
<protein>
    <recommendedName>
        <fullName evidence="7">RING-type domain-containing protein</fullName>
    </recommendedName>
</protein>
<dbReference type="InterPro" id="IPR001841">
    <property type="entry name" value="Znf_RING"/>
</dbReference>
<gene>
    <name evidence="8" type="primary">RNF186</name>
</gene>
<dbReference type="Proteomes" id="UP000007648">
    <property type="component" value="Unassembled WGS sequence"/>
</dbReference>
<evidence type="ECO:0000256" key="2">
    <source>
        <dbReference type="ARBA" id="ARBA00022771"/>
    </source>
</evidence>
<keyword evidence="6" id="KW-1133">Transmembrane helix</keyword>
<dbReference type="Gene3D" id="3.30.40.10">
    <property type="entry name" value="Zinc/RING finger domain, C3HC4 (zinc finger)"/>
    <property type="match status" value="1"/>
</dbReference>
<evidence type="ECO:0000256" key="4">
    <source>
        <dbReference type="PROSITE-ProRule" id="PRU00175"/>
    </source>
</evidence>
<dbReference type="InterPro" id="IPR018957">
    <property type="entry name" value="Znf_C3HC4_RING-type"/>
</dbReference>
<evidence type="ECO:0000259" key="7">
    <source>
        <dbReference type="PROSITE" id="PS50089"/>
    </source>
</evidence>
<dbReference type="FunCoup" id="A0A7N4PX56">
    <property type="interactions" value="80"/>
</dbReference>
<dbReference type="GO" id="GO:0008270">
    <property type="term" value="F:zinc ion binding"/>
    <property type="evidence" value="ECO:0007669"/>
    <property type="project" value="UniProtKB-KW"/>
</dbReference>
<dbReference type="PROSITE" id="PS50089">
    <property type="entry name" value="ZF_RING_2"/>
    <property type="match status" value="1"/>
</dbReference>
<dbReference type="Ensembl" id="ENSSHAT00000037901.1">
    <property type="protein sequence ID" value="ENSSHAP00000043840.1"/>
    <property type="gene ID" value="ENSSHAG00000023822.1"/>
</dbReference>
<name>A0A7N4PX56_SARHA</name>
<keyword evidence="3" id="KW-0862">Zinc</keyword>
<keyword evidence="9" id="KW-1185">Reference proteome</keyword>
<reference evidence="8 9" key="1">
    <citation type="journal article" date="2011" name="Proc. Natl. Acad. Sci. U.S.A.">
        <title>Genetic diversity and population structure of the endangered marsupial Sarcophilus harrisii (Tasmanian devil).</title>
        <authorList>
            <person name="Miller W."/>
            <person name="Hayes V.M."/>
            <person name="Ratan A."/>
            <person name="Petersen D.C."/>
            <person name="Wittekindt N.E."/>
            <person name="Miller J."/>
            <person name="Walenz B."/>
            <person name="Knight J."/>
            <person name="Qi J."/>
            <person name="Zhao F."/>
            <person name="Wang Q."/>
            <person name="Bedoya-Reina O.C."/>
            <person name="Katiyar N."/>
            <person name="Tomsho L.P."/>
            <person name="Kasson L.M."/>
            <person name="Hardie R.A."/>
            <person name="Woodbridge P."/>
            <person name="Tindall E.A."/>
            <person name="Bertelsen M.F."/>
            <person name="Dixon D."/>
            <person name="Pyecroft S."/>
            <person name="Helgen K.M."/>
            <person name="Lesk A.M."/>
            <person name="Pringle T.H."/>
            <person name="Patterson N."/>
            <person name="Zhang Y."/>
            <person name="Kreiss A."/>
            <person name="Woods G.M."/>
            <person name="Jones M.E."/>
            <person name="Schuster S.C."/>
        </authorList>
    </citation>
    <scope>NUCLEOTIDE SEQUENCE [LARGE SCALE GENOMIC DNA]</scope>
</reference>
<evidence type="ECO:0000256" key="5">
    <source>
        <dbReference type="SAM" id="MobiDB-lite"/>
    </source>
</evidence>
<dbReference type="InterPro" id="IPR013083">
    <property type="entry name" value="Znf_RING/FYVE/PHD"/>
</dbReference>
<evidence type="ECO:0000256" key="3">
    <source>
        <dbReference type="ARBA" id="ARBA00022833"/>
    </source>
</evidence>
<dbReference type="GO" id="GO:0043161">
    <property type="term" value="P:proteasome-mediated ubiquitin-dependent protein catabolic process"/>
    <property type="evidence" value="ECO:0007669"/>
    <property type="project" value="TreeGrafter"/>
</dbReference>
<dbReference type="GO" id="GO:0070534">
    <property type="term" value="P:protein K63-linked ubiquitination"/>
    <property type="evidence" value="ECO:0007669"/>
    <property type="project" value="TreeGrafter"/>
</dbReference>
<dbReference type="GeneTree" id="ENSGT00510000049175"/>
<evidence type="ECO:0000313" key="8">
    <source>
        <dbReference type="Ensembl" id="ENSSHAP00000043840.1"/>
    </source>
</evidence>
<dbReference type="SUPFAM" id="SSF57850">
    <property type="entry name" value="RING/U-box"/>
    <property type="match status" value="1"/>
</dbReference>
<feature type="domain" description="RING-type" evidence="7">
    <location>
        <begin position="180"/>
        <end position="226"/>
    </location>
</feature>
<dbReference type="GO" id="GO:0070585">
    <property type="term" value="P:protein localization to mitochondrion"/>
    <property type="evidence" value="ECO:0007669"/>
    <property type="project" value="TreeGrafter"/>
</dbReference>
<feature type="transmembrane region" description="Helical" evidence="6">
    <location>
        <begin position="318"/>
        <end position="340"/>
    </location>
</feature>
<sequence length="364" mass="38298">MEELQGRLLKGAATGLPDLTASPGVCAQAPEQTATSQAKALGAYPVEVEEMKSPHSAAGDPEDPRSPHPAAGDPEDPRSPHPAVGDPEDPRSPHPAAGDPEEPRSAPSAAGDPEEPRSPHPAVGDPEEPRSPHPAVGDPEDPRSPHPAAGDPEEPRSAPSAAGDPKEPRSAPSADGDLECLICCHRYRCERPPKVLTCQHTFCAVCLKLLLTVREDSWSVVCPLCRAATSVPGGLICNLRDQVEIVERLRRLGPEVQLSPQYLARPAGGEGPGAGGETGEDSESVNRVAARRLVVHLLLLGLLIFLILPFVYPSIFGWLLVSFMCTALFLSSVFCCLPGGSCCCSPAKPLLPGQQKHSHVASIA</sequence>
<keyword evidence="2 4" id="KW-0863">Zinc-finger</keyword>
<evidence type="ECO:0000256" key="6">
    <source>
        <dbReference type="SAM" id="Phobius"/>
    </source>
</evidence>
<dbReference type="GO" id="GO:0035519">
    <property type="term" value="P:protein K29-linked ubiquitination"/>
    <property type="evidence" value="ECO:0007669"/>
    <property type="project" value="TreeGrafter"/>
</dbReference>
<dbReference type="InterPro" id="IPR017907">
    <property type="entry name" value="Znf_RING_CS"/>
</dbReference>
<reference evidence="8" key="2">
    <citation type="submission" date="2025-08" db="UniProtKB">
        <authorList>
            <consortium name="Ensembl"/>
        </authorList>
    </citation>
    <scope>IDENTIFICATION</scope>
</reference>
<keyword evidence="6" id="KW-0812">Transmembrane</keyword>
<reference evidence="8" key="3">
    <citation type="submission" date="2025-09" db="UniProtKB">
        <authorList>
            <consortium name="Ensembl"/>
        </authorList>
    </citation>
    <scope>IDENTIFICATION</scope>
</reference>
<dbReference type="InParanoid" id="A0A7N4PX56"/>
<evidence type="ECO:0000256" key="1">
    <source>
        <dbReference type="ARBA" id="ARBA00022723"/>
    </source>
</evidence>
<dbReference type="PROSITE" id="PS00518">
    <property type="entry name" value="ZF_RING_1"/>
    <property type="match status" value="1"/>
</dbReference>
<dbReference type="GO" id="GO:0070059">
    <property type="term" value="P:intrinsic apoptotic signaling pathway in response to endoplasmic reticulum stress"/>
    <property type="evidence" value="ECO:0007669"/>
    <property type="project" value="TreeGrafter"/>
</dbReference>
<dbReference type="InterPro" id="IPR051435">
    <property type="entry name" value="RING_finger_E3_ubiq-ligases"/>
</dbReference>
<feature type="region of interest" description="Disordered" evidence="5">
    <location>
        <begin position="1"/>
        <end position="173"/>
    </location>
</feature>
<dbReference type="GO" id="GO:0061630">
    <property type="term" value="F:ubiquitin protein ligase activity"/>
    <property type="evidence" value="ECO:0007669"/>
    <property type="project" value="TreeGrafter"/>
</dbReference>
<keyword evidence="6" id="KW-0472">Membrane</keyword>
<proteinExistence type="predicted"/>
<feature type="compositionally biased region" description="Gly residues" evidence="5">
    <location>
        <begin position="268"/>
        <end position="277"/>
    </location>
</feature>
<organism evidence="8 9">
    <name type="scientific">Sarcophilus harrisii</name>
    <name type="common">Tasmanian devil</name>
    <name type="synonym">Sarcophilus laniarius</name>
    <dbReference type="NCBI Taxonomy" id="9305"/>
    <lineage>
        <taxon>Eukaryota</taxon>
        <taxon>Metazoa</taxon>
        <taxon>Chordata</taxon>
        <taxon>Craniata</taxon>
        <taxon>Vertebrata</taxon>
        <taxon>Euteleostomi</taxon>
        <taxon>Mammalia</taxon>
        <taxon>Metatheria</taxon>
        <taxon>Dasyuromorphia</taxon>
        <taxon>Dasyuridae</taxon>
        <taxon>Sarcophilus</taxon>
    </lineage>
</organism>
<dbReference type="PANTHER" id="PTHR22791">
    <property type="entry name" value="RING-TYPE DOMAIN-CONTAINING PROTEIN"/>
    <property type="match status" value="1"/>
</dbReference>
<dbReference type="AlphaFoldDB" id="A0A7N4PX56"/>